<accession>A0A5P9Q7F6</accession>
<dbReference type="Proteomes" id="UP000326702">
    <property type="component" value="Chromosome"/>
</dbReference>
<proteinExistence type="predicted"/>
<dbReference type="AlphaFoldDB" id="A0A5P9Q7F6"/>
<organism evidence="1 2">
    <name type="scientific">Luteimicrobium xylanilyticum</name>
    <dbReference type="NCBI Taxonomy" id="1133546"/>
    <lineage>
        <taxon>Bacteria</taxon>
        <taxon>Bacillati</taxon>
        <taxon>Actinomycetota</taxon>
        <taxon>Actinomycetes</taxon>
        <taxon>Micrococcales</taxon>
        <taxon>Luteimicrobium</taxon>
    </lineage>
</organism>
<dbReference type="EMBL" id="CP045529">
    <property type="protein sequence ID" value="QFU97363.1"/>
    <property type="molecule type" value="Genomic_DNA"/>
</dbReference>
<gene>
    <name evidence="1" type="ORF">KDY119_00861</name>
</gene>
<keyword evidence="2" id="KW-1185">Reference proteome</keyword>
<evidence type="ECO:0000313" key="1">
    <source>
        <dbReference type="EMBL" id="QFU97363.1"/>
    </source>
</evidence>
<sequence length="311" mass="34321">MHRRTETPPALFALAQSQGGLVSVAQHREHGLTDASVRGLVRRREWHRPTSGVLDLRTPPPAGLSVFDHARRRAAWLALLAYGPDAISVGACALVLHGVEGAPLRLRAEAALPRASDRTSRHGIALRQFDDGLETVMIDGRRVASIPWALAQAVPELPRSRGLAVLDSALYRKKLDAVGLERAHDLARGRRGVATRHDLWELADSRSESPFESSTRLECVEEGIPPDVLQLPLVDADGREISRGDAGWRKRDGRWLVAELDGREVHDTPEAVFRDRTRQNLWVSTGAVDVLRFTPRDAGSIAPAIRRALRR</sequence>
<reference evidence="1 2" key="1">
    <citation type="submission" date="2019-10" db="EMBL/GenBank/DDBJ databases">
        <title>Genome sequence of Luteimicrobium xylanilyticum HY-24.</title>
        <authorList>
            <person name="Kim D.Y."/>
            <person name="Park H.-Y."/>
        </authorList>
    </citation>
    <scope>NUCLEOTIDE SEQUENCE [LARGE SCALE GENOMIC DNA]</scope>
    <source>
        <strain evidence="1 2">HY-24</strain>
    </source>
</reference>
<dbReference type="KEGG" id="lxl:KDY119_00861"/>
<dbReference type="OrthoDB" id="5143202at2"/>
<dbReference type="RefSeq" id="WP_051136782.1">
    <property type="nucleotide sequence ID" value="NZ_BAABIH010000001.1"/>
</dbReference>
<protein>
    <recommendedName>
        <fullName evidence="3">DUF559 domain-containing protein</fullName>
    </recommendedName>
</protein>
<evidence type="ECO:0000313" key="2">
    <source>
        <dbReference type="Proteomes" id="UP000326702"/>
    </source>
</evidence>
<name>A0A5P9Q7F6_9MICO</name>
<evidence type="ECO:0008006" key="3">
    <source>
        <dbReference type="Google" id="ProtNLM"/>
    </source>
</evidence>